<dbReference type="GO" id="GO:0003676">
    <property type="term" value="F:nucleic acid binding"/>
    <property type="evidence" value="ECO:0007669"/>
    <property type="project" value="InterPro"/>
</dbReference>
<dbReference type="GO" id="GO:0008270">
    <property type="term" value="F:zinc ion binding"/>
    <property type="evidence" value="ECO:0007669"/>
    <property type="project" value="InterPro"/>
</dbReference>
<dbReference type="OrthoDB" id="2507131at2759"/>
<evidence type="ECO:0008006" key="5">
    <source>
        <dbReference type="Google" id="ProtNLM"/>
    </source>
</evidence>
<feature type="region of interest" description="Disordered" evidence="2">
    <location>
        <begin position="1"/>
        <end position="108"/>
    </location>
</feature>
<dbReference type="GO" id="GO:0006397">
    <property type="term" value="P:mRNA processing"/>
    <property type="evidence" value="ECO:0007669"/>
    <property type="project" value="UniProtKB-KW"/>
</dbReference>
<proteinExistence type="predicted"/>
<comment type="caution">
    <text evidence="3">The sequence shown here is derived from an EMBL/GenBank/DDBJ whole genome shotgun (WGS) entry which is preliminary data.</text>
</comment>
<keyword evidence="1" id="KW-0507">mRNA processing</keyword>
<name>A0A5B0NAC0_PUCGR</name>
<sequence length="498" mass="54550">MVNTRSENPELITPNFSRRVTPPRNPNPSVVDQSFDASNFQSAENSFYSMAGENQTNTPPIPEDRNQIPFPSTSTPQSTQDTPQGNSTQPTGAANDDDNKSLPPPPPRSLEQIIAAELEKSGLSGIDDSLLKVLLIRNLSRSAIDSEQDQTSSPRSLVSDHLKWHQLGKDLAPQLSMDGSNFPMWSASLLDVVKRVTGVDKYFDLDRSGADSGTAAGVLTLVQQSIDPVLRSSLNGLNAYGAYVSLKKRFAATSWSLLLNRWSDIAQAPDASDTISASYEALKRSWYDLEERLGGLTTDKLLSLSFHSVVKRYHQGMADSMDARIAIKPDHVVTSEELLHMATRLHQSASASGSASAMAISSQPSRPPQQQFTRGGRGRGNYRHSRGSGRQSNQSSRPQSNPTVPPPDNWARQYLTPDFPCNMCWEWGHWAPDCPRVKDNLPPLDDPRKNDPSWKPKKSNTLSGRIFKSGELASVSATPENSDDPLCDTGATNHTAFP</sequence>
<feature type="region of interest" description="Disordered" evidence="2">
    <location>
        <begin position="441"/>
        <end position="498"/>
    </location>
</feature>
<feature type="compositionally biased region" description="Low complexity" evidence="2">
    <location>
        <begin position="71"/>
        <end position="84"/>
    </location>
</feature>
<dbReference type="InterPro" id="IPR036875">
    <property type="entry name" value="Znf_CCHC_sf"/>
</dbReference>
<dbReference type="EMBL" id="VSWC01000106">
    <property type="protein sequence ID" value="KAA1085686.1"/>
    <property type="molecule type" value="Genomic_DNA"/>
</dbReference>
<dbReference type="Proteomes" id="UP000324748">
    <property type="component" value="Unassembled WGS sequence"/>
</dbReference>
<feature type="region of interest" description="Disordered" evidence="2">
    <location>
        <begin position="350"/>
        <end position="411"/>
    </location>
</feature>
<feature type="compositionally biased region" description="Basic residues" evidence="2">
    <location>
        <begin position="376"/>
        <end position="387"/>
    </location>
</feature>
<evidence type="ECO:0000256" key="1">
    <source>
        <dbReference type="ARBA" id="ARBA00022664"/>
    </source>
</evidence>
<feature type="compositionally biased region" description="Low complexity" evidence="2">
    <location>
        <begin position="350"/>
        <end position="371"/>
    </location>
</feature>
<evidence type="ECO:0000313" key="3">
    <source>
        <dbReference type="EMBL" id="KAA1085686.1"/>
    </source>
</evidence>
<organism evidence="3 4">
    <name type="scientific">Puccinia graminis f. sp. tritici</name>
    <dbReference type="NCBI Taxonomy" id="56615"/>
    <lineage>
        <taxon>Eukaryota</taxon>
        <taxon>Fungi</taxon>
        <taxon>Dikarya</taxon>
        <taxon>Basidiomycota</taxon>
        <taxon>Pucciniomycotina</taxon>
        <taxon>Pucciniomycetes</taxon>
        <taxon>Pucciniales</taxon>
        <taxon>Pucciniaceae</taxon>
        <taxon>Puccinia</taxon>
    </lineage>
</organism>
<reference evidence="3 4" key="1">
    <citation type="submission" date="2019-05" db="EMBL/GenBank/DDBJ databases">
        <title>Emergence of the Ug99 lineage of the wheat stem rust pathogen through somatic hybridization.</title>
        <authorList>
            <person name="Li F."/>
            <person name="Upadhyaya N.M."/>
            <person name="Sperschneider J."/>
            <person name="Matny O."/>
            <person name="Nguyen-Phuc H."/>
            <person name="Mago R."/>
            <person name="Raley C."/>
            <person name="Miller M.E."/>
            <person name="Silverstein K.A.T."/>
            <person name="Henningsen E."/>
            <person name="Hirsch C.D."/>
            <person name="Visser B."/>
            <person name="Pretorius Z.A."/>
            <person name="Steffenson B.J."/>
            <person name="Schwessinger B."/>
            <person name="Dodds P.N."/>
            <person name="Figueroa M."/>
        </authorList>
    </citation>
    <scope>NUCLEOTIDE SEQUENCE [LARGE SCALE GENOMIC DNA]</scope>
    <source>
        <strain evidence="3">21-0</strain>
    </source>
</reference>
<evidence type="ECO:0000256" key="2">
    <source>
        <dbReference type="SAM" id="MobiDB-lite"/>
    </source>
</evidence>
<accession>A0A5B0NAC0</accession>
<gene>
    <name evidence="3" type="ORF">PGT21_050056</name>
</gene>
<protein>
    <recommendedName>
        <fullName evidence="5">CCHC-type domain-containing protein</fullName>
    </recommendedName>
</protein>
<evidence type="ECO:0000313" key="4">
    <source>
        <dbReference type="Proteomes" id="UP000324748"/>
    </source>
</evidence>
<dbReference type="AlphaFoldDB" id="A0A5B0NAC0"/>
<feature type="compositionally biased region" description="Low complexity" evidence="2">
    <location>
        <begin position="388"/>
        <end position="402"/>
    </location>
</feature>
<feature type="compositionally biased region" description="Polar residues" evidence="2">
    <location>
        <begin position="27"/>
        <end position="58"/>
    </location>
</feature>
<feature type="compositionally biased region" description="Basic and acidic residues" evidence="2">
    <location>
        <begin position="441"/>
        <end position="454"/>
    </location>
</feature>
<dbReference type="SUPFAM" id="SSF57756">
    <property type="entry name" value="Retrovirus zinc finger-like domains"/>
    <property type="match status" value="1"/>
</dbReference>
<keyword evidence="4" id="KW-1185">Reference proteome</keyword>